<organism evidence="2 3">
    <name type="scientific">Thermodesulfovibrio yellowstonii</name>
    <dbReference type="NCBI Taxonomy" id="28262"/>
    <lineage>
        <taxon>Bacteria</taxon>
        <taxon>Pseudomonadati</taxon>
        <taxon>Nitrospirota</taxon>
        <taxon>Thermodesulfovibrionia</taxon>
        <taxon>Thermodesulfovibrionales</taxon>
        <taxon>Thermodesulfovibrionaceae</taxon>
        <taxon>Thermodesulfovibrio</taxon>
    </lineage>
</organism>
<comment type="caution">
    <text evidence="2">The sequence shown here is derived from an EMBL/GenBank/DDBJ whole genome shotgun (WGS) entry which is preliminary data.</text>
</comment>
<protein>
    <recommendedName>
        <fullName evidence="1">CRISPR-associated protein CXXC-CXXC domain-containing protein</fullName>
    </recommendedName>
</protein>
<dbReference type="InterPro" id="IPR010180">
    <property type="entry name" value="CRISPR-assoc_prot_CXXC-CXXC"/>
</dbReference>
<sequence length="358" mass="41253">MGEIGIRFYPSNWLYNAGVIGFLKVLERCGENAEALLNNDGSMIIRHFPELSQIFDNWDELTLEKLSSAKKKVSYKNKKGGTQKYYYANQTEKSISERIQKLINKDCKDKKTMMKGNISFMCSFCGGKISNIKISKLSTLSQGFSNVLLTAEKTFPNSYWNNRADVFICPKCEFILLCHHIPLIRVTKEREIFINAPSFKIMWYLNKFAEKVLSKSKQYELRKILALSLMEFAQKVSMTLGAWSMMNIDMIVKQGTKIDYFSLPYELSCILLQKEIANLISETNEPFILENILKGNFSYLLNLLHRIMRYSVTGSNALDDEYLSVLKNRDSFSLKRLSKILPELYVKINSAVNKEVTI</sequence>
<dbReference type="Pfam" id="PF09706">
    <property type="entry name" value="Cas_CXXC_CXXC"/>
    <property type="match status" value="1"/>
</dbReference>
<proteinExistence type="predicted"/>
<accession>A0A9W6GEQ4</accession>
<evidence type="ECO:0000259" key="1">
    <source>
        <dbReference type="Pfam" id="PF09706"/>
    </source>
</evidence>
<feature type="domain" description="CRISPR-associated protein CXXC-CXXC" evidence="1">
    <location>
        <begin position="121"/>
        <end position="179"/>
    </location>
</feature>
<keyword evidence="3" id="KW-1185">Reference proteome</keyword>
<evidence type="ECO:0000313" key="3">
    <source>
        <dbReference type="Proteomes" id="UP001144297"/>
    </source>
</evidence>
<dbReference type="Proteomes" id="UP001144297">
    <property type="component" value="Unassembled WGS sequence"/>
</dbReference>
<dbReference type="InterPro" id="IPR019121">
    <property type="entry name" value="CRISPR-assoc_CXXC-CXXC_dom"/>
</dbReference>
<dbReference type="EMBL" id="BSDX01000001">
    <property type="protein sequence ID" value="GLI52447.1"/>
    <property type="molecule type" value="Genomic_DNA"/>
</dbReference>
<evidence type="ECO:0000313" key="2">
    <source>
        <dbReference type="EMBL" id="GLI52447.1"/>
    </source>
</evidence>
<name>A0A9W6GEQ4_9BACT</name>
<dbReference type="NCBIfam" id="TIGR01908">
    <property type="entry name" value="cas_CXXC_CXXC"/>
    <property type="match status" value="1"/>
</dbReference>
<gene>
    <name evidence="2" type="ORF">TISLANDTSLP1_01400</name>
</gene>
<dbReference type="AlphaFoldDB" id="A0A9W6GEQ4"/>
<reference evidence="2" key="1">
    <citation type="submission" date="2022-12" db="EMBL/GenBank/DDBJ databases">
        <title>Reference genome sequencing for broad-spectrum identification of bacterial and archaeal isolates by mass spectrometry.</title>
        <authorList>
            <person name="Sekiguchi Y."/>
            <person name="Tourlousse D.M."/>
        </authorList>
    </citation>
    <scope>NUCLEOTIDE SEQUENCE</scope>
    <source>
        <strain evidence="2">TSL-P1</strain>
    </source>
</reference>